<evidence type="ECO:0000313" key="2">
    <source>
        <dbReference type="Proteomes" id="UP000244571"/>
    </source>
</evidence>
<accession>A0A2R4XH35</accession>
<keyword evidence="2" id="KW-1185">Reference proteome</keyword>
<evidence type="ECO:0000313" key="1">
    <source>
        <dbReference type="EMBL" id="AWB33137.1"/>
    </source>
</evidence>
<dbReference type="Proteomes" id="UP000244571">
    <property type="component" value="Chromosome"/>
</dbReference>
<name>A0A2R4XH35_9BURK</name>
<dbReference type="AlphaFoldDB" id="A0A2R4XH35"/>
<dbReference type="KEGG" id="boz:DBV39_04775"/>
<dbReference type="EMBL" id="CP028901">
    <property type="protein sequence ID" value="AWB33137.1"/>
    <property type="molecule type" value="Genomic_DNA"/>
</dbReference>
<sequence length="73" mass="8093">MITASGPGFCQAVEKQGNARQIALYPYKVSYTWTRFPPLPGSVLVDTVDTGAEEDEWAFVQPDCILLFQGDRP</sequence>
<organism evidence="1 2">
    <name type="scientific">Orrella marina</name>
    <dbReference type="NCBI Taxonomy" id="2163011"/>
    <lineage>
        <taxon>Bacteria</taxon>
        <taxon>Pseudomonadati</taxon>
        <taxon>Pseudomonadota</taxon>
        <taxon>Betaproteobacteria</taxon>
        <taxon>Burkholderiales</taxon>
        <taxon>Alcaligenaceae</taxon>
        <taxon>Orrella</taxon>
    </lineage>
</organism>
<protein>
    <submittedName>
        <fullName evidence="1">Uncharacterized protein</fullName>
    </submittedName>
</protein>
<gene>
    <name evidence="1" type="ORF">DBV39_04775</name>
</gene>
<proteinExistence type="predicted"/>
<reference evidence="1 2" key="1">
    <citation type="submission" date="2018-04" db="EMBL/GenBank/DDBJ databases">
        <title>Bordetella sp. HZ20 isolated from seawater.</title>
        <authorList>
            <person name="Sun C."/>
        </authorList>
    </citation>
    <scope>NUCLEOTIDE SEQUENCE [LARGE SCALE GENOMIC DNA]</scope>
    <source>
        <strain evidence="1 2">HZ20</strain>
    </source>
</reference>